<comment type="caution">
    <text evidence="7">The sequence shown here is derived from an EMBL/GenBank/DDBJ whole genome shotgun (WGS) entry which is preliminary data.</text>
</comment>
<accession>A0A8H4VV45</accession>
<evidence type="ECO:0000256" key="4">
    <source>
        <dbReference type="ARBA" id="ARBA00022842"/>
    </source>
</evidence>
<dbReference type="Proteomes" id="UP000521872">
    <property type="component" value="Unassembled WGS sequence"/>
</dbReference>
<dbReference type="Gene3D" id="1.10.600.10">
    <property type="entry name" value="Farnesyl Diphosphate Synthase"/>
    <property type="match status" value="1"/>
</dbReference>
<dbReference type="EC" id="4.2.3.-" evidence="6"/>
<dbReference type="InterPro" id="IPR008949">
    <property type="entry name" value="Isoprenoid_synthase_dom_sf"/>
</dbReference>
<evidence type="ECO:0000313" key="7">
    <source>
        <dbReference type="EMBL" id="KAF4623292.1"/>
    </source>
</evidence>
<keyword evidence="5 6" id="KW-0456">Lyase</keyword>
<dbReference type="GO" id="GO:0008299">
    <property type="term" value="P:isoprenoid biosynthetic process"/>
    <property type="evidence" value="ECO:0007669"/>
    <property type="project" value="UniProtKB-ARBA"/>
</dbReference>
<evidence type="ECO:0000256" key="1">
    <source>
        <dbReference type="ARBA" id="ARBA00001946"/>
    </source>
</evidence>
<dbReference type="GO" id="GO:0010333">
    <property type="term" value="F:terpene synthase activity"/>
    <property type="evidence" value="ECO:0007669"/>
    <property type="project" value="InterPro"/>
</dbReference>
<dbReference type="Pfam" id="PF19086">
    <property type="entry name" value="Terpene_syn_C_2"/>
    <property type="match status" value="1"/>
</dbReference>
<evidence type="ECO:0000256" key="5">
    <source>
        <dbReference type="ARBA" id="ARBA00023239"/>
    </source>
</evidence>
<dbReference type="SUPFAM" id="SSF48576">
    <property type="entry name" value="Terpenoid synthases"/>
    <property type="match status" value="1"/>
</dbReference>
<dbReference type="InterPro" id="IPR034686">
    <property type="entry name" value="Terpene_cyclase-like_2"/>
</dbReference>
<protein>
    <recommendedName>
        <fullName evidence="6">Terpene synthase</fullName>
        <ecNumber evidence="6">4.2.3.-</ecNumber>
    </recommendedName>
</protein>
<organism evidence="7 8">
    <name type="scientific">Agrocybe pediades</name>
    <dbReference type="NCBI Taxonomy" id="84607"/>
    <lineage>
        <taxon>Eukaryota</taxon>
        <taxon>Fungi</taxon>
        <taxon>Dikarya</taxon>
        <taxon>Basidiomycota</taxon>
        <taxon>Agaricomycotina</taxon>
        <taxon>Agaricomycetes</taxon>
        <taxon>Agaricomycetidae</taxon>
        <taxon>Agaricales</taxon>
        <taxon>Agaricineae</taxon>
        <taxon>Strophariaceae</taxon>
        <taxon>Agrocybe</taxon>
    </lineage>
</organism>
<dbReference type="PANTHER" id="PTHR35201">
    <property type="entry name" value="TERPENE SYNTHASE"/>
    <property type="match status" value="1"/>
</dbReference>
<keyword evidence="3 6" id="KW-0479">Metal-binding</keyword>
<proteinExistence type="inferred from homology"/>
<keyword evidence="4 6" id="KW-0460">Magnesium</keyword>
<comment type="cofactor">
    <cofactor evidence="1 6">
        <name>Mg(2+)</name>
        <dbReference type="ChEBI" id="CHEBI:18420"/>
    </cofactor>
</comment>
<reference evidence="7 8" key="1">
    <citation type="submission" date="2019-12" db="EMBL/GenBank/DDBJ databases">
        <authorList>
            <person name="Floudas D."/>
            <person name="Bentzer J."/>
            <person name="Ahren D."/>
            <person name="Johansson T."/>
            <person name="Persson P."/>
            <person name="Tunlid A."/>
        </authorList>
    </citation>
    <scope>NUCLEOTIDE SEQUENCE [LARGE SCALE GENOMIC DNA]</scope>
    <source>
        <strain evidence="7 8">CBS 102.39</strain>
    </source>
</reference>
<dbReference type="AlphaFoldDB" id="A0A8H4VV45"/>
<dbReference type="SFLD" id="SFLDS00005">
    <property type="entry name" value="Isoprenoid_Synthase_Type_I"/>
    <property type="match status" value="1"/>
</dbReference>
<dbReference type="PANTHER" id="PTHR35201:SF4">
    <property type="entry name" value="BETA-PINACENE SYNTHASE-RELATED"/>
    <property type="match status" value="1"/>
</dbReference>
<dbReference type="GO" id="GO:0046872">
    <property type="term" value="F:metal ion binding"/>
    <property type="evidence" value="ECO:0007669"/>
    <property type="project" value="UniProtKB-KW"/>
</dbReference>
<evidence type="ECO:0000256" key="2">
    <source>
        <dbReference type="ARBA" id="ARBA00006333"/>
    </source>
</evidence>
<keyword evidence="8" id="KW-1185">Reference proteome</keyword>
<dbReference type="EMBL" id="JAACJL010000001">
    <property type="protein sequence ID" value="KAF4623292.1"/>
    <property type="molecule type" value="Genomic_DNA"/>
</dbReference>
<comment type="similarity">
    <text evidence="2 6">Belongs to the terpene synthase family.</text>
</comment>
<name>A0A8H4VV45_9AGAR</name>
<gene>
    <name evidence="7" type="ORF">D9613_001446</name>
</gene>
<evidence type="ECO:0000256" key="6">
    <source>
        <dbReference type="RuleBase" id="RU366034"/>
    </source>
</evidence>
<sequence>MRRDLSVLNVVALEVLKLQPMTMSDAPAKIYAIAYLMNMQGTMLSEAPWADTVGTHRHKNTSLDVATGRSRRKGKKHSIIKASKTRAAQALPRMLIKFDEPEQKMHYLPRTMDNWPWPRAINPYYKDISAQSDAWFHGFKAFNEKSQRRLASLAYPLATKEQLRTGCDLMNLFFIVDEYTDVEPAHVVREMVDIVIDALNNPDKPRPEGEILLGELTRQFWDRGRKTATPSAAMHMVESLTAYLNSCVEQAADRDNNRYRTVDEYLKNRRENVGIRPSFVPMALAMDFPDRVFHHPVIVELSIYIADLIILDNDIVSYNREQATGDDRHNILTIVMRQFGLDLDGALEWVAQYHEEVQTRFLDGLKRVPSWGGEIDKNMEVYINGLGNWPRCNDCWNFESGRYFGKKGPEFQKTRWVPLLPKVAELQDPAAKAKKENIVIPMFFDSVDTEEQTDT</sequence>
<evidence type="ECO:0000256" key="3">
    <source>
        <dbReference type="ARBA" id="ARBA00022723"/>
    </source>
</evidence>
<evidence type="ECO:0000313" key="8">
    <source>
        <dbReference type="Proteomes" id="UP000521872"/>
    </source>
</evidence>
<dbReference type="SFLD" id="SFLDG01020">
    <property type="entry name" value="Terpene_Cyclase_Like_2"/>
    <property type="match status" value="1"/>
</dbReference>